<feature type="chain" id="PRO_5039135382" evidence="3">
    <location>
        <begin position="22"/>
        <end position="380"/>
    </location>
</feature>
<feature type="domain" description="Multidrug resistance protein MdtA-like barrel-sandwich hybrid" evidence="5">
    <location>
        <begin position="78"/>
        <end position="219"/>
    </location>
</feature>
<dbReference type="Pfam" id="PF25917">
    <property type="entry name" value="BSH_RND"/>
    <property type="match status" value="1"/>
</dbReference>
<evidence type="ECO:0000259" key="5">
    <source>
        <dbReference type="Pfam" id="PF25917"/>
    </source>
</evidence>
<reference evidence="8 9" key="1">
    <citation type="journal article" date="2010" name="Stand. Genomic Sci.">
        <title>Complete genome sequence of Acetohalobium arabaticum type strain (Z-7288).</title>
        <authorList>
            <person name="Sikorski J."/>
            <person name="Lapidus A."/>
            <person name="Chertkov O."/>
            <person name="Lucas S."/>
            <person name="Copeland A."/>
            <person name="Glavina Del Rio T."/>
            <person name="Nolan M."/>
            <person name="Tice H."/>
            <person name="Cheng J.F."/>
            <person name="Han C."/>
            <person name="Brambilla E."/>
            <person name="Pitluck S."/>
            <person name="Liolios K."/>
            <person name="Ivanova N."/>
            <person name="Mavromatis K."/>
            <person name="Mikhailova N."/>
            <person name="Pati A."/>
            <person name="Bruce D."/>
            <person name="Detter C."/>
            <person name="Tapia R."/>
            <person name="Goodwin L."/>
            <person name="Chen A."/>
            <person name="Palaniappan K."/>
            <person name="Land M."/>
            <person name="Hauser L."/>
            <person name="Chang Y.J."/>
            <person name="Jeffries C.D."/>
            <person name="Rohde M."/>
            <person name="Goker M."/>
            <person name="Spring S."/>
            <person name="Woyke T."/>
            <person name="Bristow J."/>
            <person name="Eisen J.A."/>
            <person name="Markowitz V."/>
            <person name="Hugenholtz P."/>
            <person name="Kyrpides N.C."/>
            <person name="Klenk H.P."/>
        </authorList>
    </citation>
    <scope>NUCLEOTIDE SEQUENCE [LARGE SCALE GENOMIC DNA]</scope>
    <source>
        <strain evidence="9">ATCC 49924 / DSM 5501 / Z-7288</strain>
    </source>
</reference>
<sequence length="380" mass="41601">MKNGKLVILLASLLIFSLVISGCSSQSEQAVADSEPKKQESVQQEDSKDSKLVVQVAEATRDDLKVELDFTGELAAYREVNLVPEISGVVREIKFEENDQVNKGQLLLKLDQAMEQAEVEKVEGNLEVAKSRLDNARKKFKRIKSLYEKNVISKSEYDSTKSKYEVARAQLKQAKASLNSAETQLNKTTIESPIKGVIAQKRVELGEMATTGNPVAKIVQLRPLEFEGSISTTDLTKVEVGQSVTVEVDSYPERTFTGEVNKVAPTVNPSNRGLKVTVQLANEELLLKPGMFAAGRILVDELENVLVVPKAAVKEQNSSQQILVVKNGTVENRDVETGPANNNRIVVTEGLKPGEKAVVRGPANLQSGTEVEVTEWGETE</sequence>
<dbReference type="InterPro" id="IPR058792">
    <property type="entry name" value="Beta-barrel_RND_2"/>
</dbReference>
<evidence type="ECO:0000313" key="8">
    <source>
        <dbReference type="EMBL" id="ADL13355.1"/>
    </source>
</evidence>
<dbReference type="AlphaFoldDB" id="D9QS64"/>
<feature type="domain" description="YknX-like C-terminal permuted SH3-like" evidence="7">
    <location>
        <begin position="305"/>
        <end position="373"/>
    </location>
</feature>
<dbReference type="Gene3D" id="2.40.420.20">
    <property type="match status" value="1"/>
</dbReference>
<dbReference type="HOGENOM" id="CLU_018816_1_2_9"/>
<evidence type="ECO:0000259" key="7">
    <source>
        <dbReference type="Pfam" id="PF25989"/>
    </source>
</evidence>
<dbReference type="GO" id="GO:1990281">
    <property type="term" value="C:efflux pump complex"/>
    <property type="evidence" value="ECO:0007669"/>
    <property type="project" value="TreeGrafter"/>
</dbReference>
<dbReference type="InterPro" id="IPR058637">
    <property type="entry name" value="YknX-like_C"/>
</dbReference>
<keyword evidence="9" id="KW-1185">Reference proteome</keyword>
<dbReference type="Gene3D" id="2.40.50.100">
    <property type="match status" value="1"/>
</dbReference>
<dbReference type="Gene3D" id="1.10.287.470">
    <property type="entry name" value="Helix hairpin bin"/>
    <property type="match status" value="1"/>
</dbReference>
<dbReference type="PROSITE" id="PS51257">
    <property type="entry name" value="PROKAR_LIPOPROTEIN"/>
    <property type="match status" value="1"/>
</dbReference>
<protein>
    <submittedName>
        <fullName evidence="8">Efflux transporter, RND family, MFP subunit</fullName>
    </submittedName>
</protein>
<name>D9QS64_ACEAZ</name>
<evidence type="ECO:0000259" key="6">
    <source>
        <dbReference type="Pfam" id="PF25954"/>
    </source>
</evidence>
<feature type="domain" description="CusB-like beta-barrel" evidence="6">
    <location>
        <begin position="234"/>
        <end position="296"/>
    </location>
</feature>
<dbReference type="OrthoDB" id="5392603at2"/>
<keyword evidence="2" id="KW-0175">Coiled coil</keyword>
<accession>D9QS64</accession>
<dbReference type="Proteomes" id="UP000001661">
    <property type="component" value="Chromosome"/>
</dbReference>
<evidence type="ECO:0000256" key="2">
    <source>
        <dbReference type="SAM" id="Coils"/>
    </source>
</evidence>
<gene>
    <name evidence="8" type="ordered locus">Acear_1852</name>
</gene>
<dbReference type="NCBIfam" id="TIGR01730">
    <property type="entry name" value="RND_mfp"/>
    <property type="match status" value="1"/>
</dbReference>
<comment type="similarity">
    <text evidence="1">Belongs to the membrane fusion protein (MFP) (TC 8.A.1) family.</text>
</comment>
<evidence type="ECO:0000313" key="9">
    <source>
        <dbReference type="Proteomes" id="UP000001661"/>
    </source>
</evidence>
<dbReference type="RefSeq" id="WP_013278800.1">
    <property type="nucleotide sequence ID" value="NC_014378.1"/>
</dbReference>
<dbReference type="Pfam" id="PF25989">
    <property type="entry name" value="YknX_C"/>
    <property type="match status" value="1"/>
</dbReference>
<dbReference type="GO" id="GO:0015562">
    <property type="term" value="F:efflux transmembrane transporter activity"/>
    <property type="evidence" value="ECO:0007669"/>
    <property type="project" value="InterPro"/>
</dbReference>
<dbReference type="InterPro" id="IPR058624">
    <property type="entry name" value="MdtA-like_HH"/>
</dbReference>
<dbReference type="PANTHER" id="PTHR30469:SF15">
    <property type="entry name" value="HLYD FAMILY OF SECRETION PROTEINS"/>
    <property type="match status" value="1"/>
</dbReference>
<feature type="coiled-coil region" evidence="2">
    <location>
        <begin position="119"/>
        <end position="191"/>
    </location>
</feature>
<keyword evidence="3" id="KW-0732">Signal</keyword>
<feature type="domain" description="Multidrug resistance protein MdtA-like alpha-helical hairpin" evidence="4">
    <location>
        <begin position="120"/>
        <end position="187"/>
    </location>
</feature>
<dbReference type="SUPFAM" id="SSF111369">
    <property type="entry name" value="HlyD-like secretion proteins"/>
    <property type="match status" value="1"/>
</dbReference>
<organism evidence="8 9">
    <name type="scientific">Acetohalobium arabaticum (strain ATCC 49924 / DSM 5501 / Z-7288)</name>
    <dbReference type="NCBI Taxonomy" id="574087"/>
    <lineage>
        <taxon>Bacteria</taxon>
        <taxon>Bacillati</taxon>
        <taxon>Bacillota</taxon>
        <taxon>Clostridia</taxon>
        <taxon>Halanaerobiales</taxon>
        <taxon>Halobacteroidaceae</taxon>
        <taxon>Acetohalobium</taxon>
    </lineage>
</organism>
<evidence type="ECO:0000256" key="1">
    <source>
        <dbReference type="ARBA" id="ARBA00009477"/>
    </source>
</evidence>
<dbReference type="InterPro" id="IPR006143">
    <property type="entry name" value="RND_pump_MFP"/>
</dbReference>
<dbReference type="KEGG" id="aar:Acear_1852"/>
<feature type="signal peptide" evidence="3">
    <location>
        <begin position="1"/>
        <end position="21"/>
    </location>
</feature>
<dbReference type="Pfam" id="PF25954">
    <property type="entry name" value="Beta-barrel_RND_2"/>
    <property type="match status" value="1"/>
</dbReference>
<dbReference type="InterPro" id="IPR058625">
    <property type="entry name" value="MdtA-like_BSH"/>
</dbReference>
<proteinExistence type="inferred from homology"/>
<dbReference type="Pfam" id="PF25876">
    <property type="entry name" value="HH_MFP_RND"/>
    <property type="match status" value="1"/>
</dbReference>
<dbReference type="Gene3D" id="2.40.30.170">
    <property type="match status" value="1"/>
</dbReference>
<evidence type="ECO:0000256" key="3">
    <source>
        <dbReference type="SAM" id="SignalP"/>
    </source>
</evidence>
<dbReference type="eggNOG" id="COG0845">
    <property type="taxonomic scope" value="Bacteria"/>
</dbReference>
<evidence type="ECO:0000259" key="4">
    <source>
        <dbReference type="Pfam" id="PF25876"/>
    </source>
</evidence>
<dbReference type="STRING" id="574087.Acear_1852"/>
<dbReference type="FunFam" id="2.40.30.170:FF:000010">
    <property type="entry name" value="Efflux RND transporter periplasmic adaptor subunit"/>
    <property type="match status" value="1"/>
</dbReference>
<dbReference type="PANTHER" id="PTHR30469">
    <property type="entry name" value="MULTIDRUG RESISTANCE PROTEIN MDTA"/>
    <property type="match status" value="1"/>
</dbReference>
<dbReference type="EMBL" id="CP002105">
    <property type="protein sequence ID" value="ADL13355.1"/>
    <property type="molecule type" value="Genomic_DNA"/>
</dbReference>